<dbReference type="OrthoDB" id="9807874at2"/>
<feature type="transmembrane region" description="Helical" evidence="7">
    <location>
        <begin position="47"/>
        <end position="74"/>
    </location>
</feature>
<dbReference type="InterPro" id="IPR035952">
    <property type="entry name" value="Rhomboid-like_sf"/>
</dbReference>
<keyword evidence="6 7" id="KW-0472">Membrane</keyword>
<accession>A0A4U1CAT6</accession>
<dbReference type="Pfam" id="PF01694">
    <property type="entry name" value="Rhomboid"/>
    <property type="match status" value="1"/>
</dbReference>
<protein>
    <submittedName>
        <fullName evidence="9">Rhomboid family intramembrane serine protease</fullName>
    </submittedName>
</protein>
<feature type="transmembrane region" description="Helical" evidence="7">
    <location>
        <begin position="6"/>
        <end position="26"/>
    </location>
</feature>
<evidence type="ECO:0000259" key="8">
    <source>
        <dbReference type="Pfam" id="PF01694"/>
    </source>
</evidence>
<dbReference type="PANTHER" id="PTHR43731">
    <property type="entry name" value="RHOMBOID PROTEASE"/>
    <property type="match status" value="1"/>
</dbReference>
<comment type="caution">
    <text evidence="9">The sequence shown here is derived from an EMBL/GenBank/DDBJ whole genome shotgun (WGS) entry which is preliminary data.</text>
</comment>
<keyword evidence="10" id="KW-1185">Reference proteome</keyword>
<dbReference type="InterPro" id="IPR022764">
    <property type="entry name" value="Peptidase_S54_rhomboid_dom"/>
</dbReference>
<feature type="transmembrane region" description="Helical" evidence="7">
    <location>
        <begin position="171"/>
        <end position="191"/>
    </location>
</feature>
<comment type="similarity">
    <text evidence="2">Belongs to the peptidase S54 family.</text>
</comment>
<dbReference type="Proteomes" id="UP000310477">
    <property type="component" value="Unassembled WGS sequence"/>
</dbReference>
<dbReference type="InterPro" id="IPR050925">
    <property type="entry name" value="Rhomboid_protease_S54"/>
</dbReference>
<evidence type="ECO:0000256" key="3">
    <source>
        <dbReference type="ARBA" id="ARBA00022692"/>
    </source>
</evidence>
<evidence type="ECO:0000256" key="7">
    <source>
        <dbReference type="SAM" id="Phobius"/>
    </source>
</evidence>
<dbReference type="EMBL" id="SWBO01000001">
    <property type="protein sequence ID" value="TKC03599.1"/>
    <property type="molecule type" value="Genomic_DNA"/>
</dbReference>
<keyword evidence="4" id="KW-0378">Hydrolase</keyword>
<keyword evidence="3 7" id="KW-0812">Transmembrane</keyword>
<feature type="domain" description="Peptidase S54 rhomboid" evidence="8">
    <location>
        <begin position="46"/>
        <end position="187"/>
    </location>
</feature>
<feature type="transmembrane region" description="Helical" evidence="7">
    <location>
        <begin position="136"/>
        <end position="159"/>
    </location>
</feature>
<evidence type="ECO:0000256" key="4">
    <source>
        <dbReference type="ARBA" id="ARBA00022801"/>
    </source>
</evidence>
<evidence type="ECO:0000313" key="10">
    <source>
        <dbReference type="Proteomes" id="UP000310477"/>
    </source>
</evidence>
<keyword evidence="5 7" id="KW-1133">Transmembrane helix</keyword>
<feature type="transmembrane region" description="Helical" evidence="7">
    <location>
        <begin position="109"/>
        <end position="130"/>
    </location>
</feature>
<dbReference type="SUPFAM" id="SSF144091">
    <property type="entry name" value="Rhomboid-like"/>
    <property type="match status" value="1"/>
</dbReference>
<evidence type="ECO:0000256" key="2">
    <source>
        <dbReference type="ARBA" id="ARBA00009045"/>
    </source>
</evidence>
<dbReference type="GO" id="GO:0016020">
    <property type="term" value="C:membrane"/>
    <property type="evidence" value="ECO:0007669"/>
    <property type="project" value="UniProtKB-SubCell"/>
</dbReference>
<dbReference type="AlphaFoldDB" id="A0A4U1CAT6"/>
<evidence type="ECO:0000256" key="1">
    <source>
        <dbReference type="ARBA" id="ARBA00004141"/>
    </source>
</evidence>
<organism evidence="9 10">
    <name type="scientific">Pedobacter cryotolerans</name>
    <dbReference type="NCBI Taxonomy" id="2571270"/>
    <lineage>
        <taxon>Bacteria</taxon>
        <taxon>Pseudomonadati</taxon>
        <taxon>Bacteroidota</taxon>
        <taxon>Sphingobacteriia</taxon>
        <taxon>Sphingobacteriales</taxon>
        <taxon>Sphingobacteriaceae</taxon>
        <taxon>Pedobacter</taxon>
    </lineage>
</organism>
<dbReference type="GO" id="GO:0004252">
    <property type="term" value="F:serine-type endopeptidase activity"/>
    <property type="evidence" value="ECO:0007669"/>
    <property type="project" value="InterPro"/>
</dbReference>
<feature type="transmembrane region" description="Helical" evidence="7">
    <location>
        <begin position="80"/>
        <end position="97"/>
    </location>
</feature>
<name>A0A4U1CAT6_9SPHI</name>
<gene>
    <name evidence="9" type="ORF">FA045_01185</name>
</gene>
<dbReference type="Gene3D" id="1.20.1540.10">
    <property type="entry name" value="Rhomboid-like"/>
    <property type="match status" value="1"/>
</dbReference>
<comment type="subcellular location">
    <subcellularLocation>
        <location evidence="1">Membrane</location>
        <topology evidence="1">Multi-pass membrane protein</topology>
    </subcellularLocation>
</comment>
<evidence type="ECO:0000313" key="9">
    <source>
        <dbReference type="EMBL" id="TKC03599.1"/>
    </source>
</evidence>
<proteinExistence type="inferred from homology"/>
<reference evidence="9 10" key="1">
    <citation type="submission" date="2019-04" db="EMBL/GenBank/DDBJ databases">
        <title>Pedobacter sp. AR-2-6 sp. nov., isolated from Arctic soil.</title>
        <authorList>
            <person name="Dahal R.H."/>
            <person name="Kim D.-U."/>
        </authorList>
    </citation>
    <scope>NUCLEOTIDE SEQUENCE [LARGE SCALE GENOMIC DNA]</scope>
    <source>
        <strain evidence="9 10">AR-2-6</strain>
    </source>
</reference>
<evidence type="ECO:0000256" key="6">
    <source>
        <dbReference type="ARBA" id="ARBA00023136"/>
    </source>
</evidence>
<sequence>MQYLNETPVASIIFLFTVITSIYAFNDRQLMGNFIFHPYTVSKGSKVYTFITSGLIHADWMHLIFNMFTFYFFAFKLEMMIGHWQFGLLYFLGLVLSDVPSLIKHKDNYGYQSLGASGAISAVLFSYILFEPTTLLLVMFIPMPAVLFAVLYLYYSWYMGKRGQDNIGHDAHFFGALTGLVFTIVFVPGIIPNFIEKLTLGIQYLTGSR</sequence>
<dbReference type="GO" id="GO:0006508">
    <property type="term" value="P:proteolysis"/>
    <property type="evidence" value="ECO:0007669"/>
    <property type="project" value="UniProtKB-KW"/>
</dbReference>
<dbReference type="PANTHER" id="PTHR43731:SF14">
    <property type="entry name" value="PRESENILIN-ASSOCIATED RHOMBOID-LIKE PROTEIN, MITOCHONDRIAL"/>
    <property type="match status" value="1"/>
</dbReference>
<evidence type="ECO:0000256" key="5">
    <source>
        <dbReference type="ARBA" id="ARBA00022989"/>
    </source>
</evidence>
<keyword evidence="9" id="KW-0645">Protease</keyword>